<name>A0A3E1P210_9BACT</name>
<dbReference type="GO" id="GO:0009636">
    <property type="term" value="P:response to toxic substance"/>
    <property type="evidence" value="ECO:0007669"/>
    <property type="project" value="TreeGrafter"/>
</dbReference>
<dbReference type="InterPro" id="IPR025962">
    <property type="entry name" value="SdpI/YhfL"/>
</dbReference>
<evidence type="ECO:0000313" key="3">
    <source>
        <dbReference type="Proteomes" id="UP000261174"/>
    </source>
</evidence>
<organism evidence="2 3">
    <name type="scientific">Chitinophaga silvisoli</name>
    <dbReference type="NCBI Taxonomy" id="2291814"/>
    <lineage>
        <taxon>Bacteria</taxon>
        <taxon>Pseudomonadati</taxon>
        <taxon>Bacteroidota</taxon>
        <taxon>Chitinophagia</taxon>
        <taxon>Chitinophagales</taxon>
        <taxon>Chitinophagaceae</taxon>
        <taxon>Chitinophaga</taxon>
    </lineage>
</organism>
<evidence type="ECO:0000256" key="1">
    <source>
        <dbReference type="SAM" id="Phobius"/>
    </source>
</evidence>
<evidence type="ECO:0000313" key="2">
    <source>
        <dbReference type="EMBL" id="RFM34195.1"/>
    </source>
</evidence>
<dbReference type="Proteomes" id="UP000261174">
    <property type="component" value="Unassembled WGS sequence"/>
</dbReference>
<feature type="transmembrane region" description="Helical" evidence="1">
    <location>
        <begin position="190"/>
        <end position="210"/>
    </location>
</feature>
<reference evidence="2 3" key="1">
    <citation type="submission" date="2018-08" db="EMBL/GenBank/DDBJ databases">
        <title>Chitinophaga sp. K20C18050901, a novel bacterium isolated from forest soil.</title>
        <authorList>
            <person name="Wang C."/>
        </authorList>
    </citation>
    <scope>NUCLEOTIDE SEQUENCE [LARGE SCALE GENOMIC DNA]</scope>
    <source>
        <strain evidence="2 3">K20C18050901</strain>
    </source>
</reference>
<evidence type="ECO:0008006" key="4">
    <source>
        <dbReference type="Google" id="ProtNLM"/>
    </source>
</evidence>
<dbReference type="PANTHER" id="PTHR37810:SF5">
    <property type="entry name" value="IMMUNITY PROTEIN SDPI"/>
    <property type="match status" value="1"/>
</dbReference>
<dbReference type="EMBL" id="QTJV01000004">
    <property type="protein sequence ID" value="RFM34195.1"/>
    <property type="molecule type" value="Genomic_DNA"/>
</dbReference>
<keyword evidence="1" id="KW-0472">Membrane</keyword>
<feature type="transmembrane region" description="Helical" evidence="1">
    <location>
        <begin position="114"/>
        <end position="134"/>
    </location>
</feature>
<comment type="caution">
    <text evidence="2">The sequence shown here is derived from an EMBL/GenBank/DDBJ whole genome shotgun (WGS) entry which is preliminary data.</text>
</comment>
<dbReference type="PANTHER" id="PTHR37810">
    <property type="entry name" value="IMMUNITY PROTEIN SDPI"/>
    <property type="match status" value="1"/>
</dbReference>
<feature type="transmembrane region" description="Helical" evidence="1">
    <location>
        <begin position="72"/>
        <end position="93"/>
    </location>
</feature>
<feature type="transmembrane region" description="Helical" evidence="1">
    <location>
        <begin position="29"/>
        <end position="49"/>
    </location>
</feature>
<dbReference type="PIRSF" id="PIRSF038959">
    <property type="entry name" value="SdpI"/>
    <property type="match status" value="1"/>
</dbReference>
<feature type="transmembrane region" description="Helical" evidence="1">
    <location>
        <begin position="216"/>
        <end position="233"/>
    </location>
</feature>
<dbReference type="Pfam" id="PF13630">
    <property type="entry name" value="SdpI"/>
    <property type="match status" value="1"/>
</dbReference>
<accession>A0A3E1P210</accession>
<protein>
    <recommendedName>
        <fullName evidence="4">DUF1648 domain-containing protein</fullName>
    </recommendedName>
</protein>
<gene>
    <name evidence="2" type="ORF">DXN04_12990</name>
</gene>
<dbReference type="AlphaFoldDB" id="A0A3E1P210"/>
<keyword evidence="1" id="KW-1133">Transmembrane helix</keyword>
<dbReference type="InterPro" id="IPR026272">
    <property type="entry name" value="SdpI"/>
</dbReference>
<keyword evidence="1" id="KW-0812">Transmembrane</keyword>
<proteinExistence type="predicted"/>
<keyword evidence="3" id="KW-1185">Reference proteome</keyword>
<sequence>MYANGIVFVAFHLHQIHVVMKKTDLGQELLLLLLLLMPMAYLGIIWPSMPDLFPNNYSVTGIPERVGTKGDFLLLMTFLFLTNLMLYFLFRYLPHVDHADFPEANEHLQRQQYYRIRFSIHIYLAVFTSAIIWMVSTGKSLMMERWVFTGVGILIAVIGLYLRRLQPNYFVGVRTPWTLQSTEIWQQTHLMAGNLWMWTGIATFLSGFFLPVVSGVFVLIFIGGILAALPYIYSFRLYHTDKG</sequence>
<feature type="transmembrane region" description="Helical" evidence="1">
    <location>
        <begin position="146"/>
        <end position="162"/>
    </location>
</feature>